<comment type="caution">
    <text evidence="3">The sequence shown here is derived from an EMBL/GenBank/DDBJ whole genome shotgun (WGS) entry which is preliminary data.</text>
</comment>
<dbReference type="InterPro" id="IPR036514">
    <property type="entry name" value="SGNH_hydro_sf"/>
</dbReference>
<name>A0ABS8Q463_9BURK</name>
<proteinExistence type="predicted"/>
<dbReference type="RefSeq" id="WP_231057838.1">
    <property type="nucleotide sequence ID" value="NZ_JAJNOC010000002.1"/>
</dbReference>
<evidence type="ECO:0000313" key="3">
    <source>
        <dbReference type="EMBL" id="MCD2516523.1"/>
    </source>
</evidence>
<accession>A0ABS8Q463</accession>
<dbReference type="InterPro" id="IPR053140">
    <property type="entry name" value="GDSL_Rv0518-like"/>
</dbReference>
<dbReference type="Proteomes" id="UP001179361">
    <property type="component" value="Unassembled WGS sequence"/>
</dbReference>
<dbReference type="SUPFAM" id="SSF52266">
    <property type="entry name" value="SGNH hydrolase"/>
    <property type="match status" value="1"/>
</dbReference>
<evidence type="ECO:0000256" key="1">
    <source>
        <dbReference type="SAM" id="MobiDB-lite"/>
    </source>
</evidence>
<reference evidence="3" key="1">
    <citation type="submission" date="2021-11" db="EMBL/GenBank/DDBJ databases">
        <title>The complete genome of Massilia sp sp. G4R7.</title>
        <authorList>
            <person name="Liu L."/>
            <person name="Yue J."/>
            <person name="Yuan J."/>
            <person name="Yang F."/>
            <person name="Li L."/>
        </authorList>
    </citation>
    <scope>NUCLEOTIDE SEQUENCE</scope>
    <source>
        <strain evidence="3">G4R7</strain>
    </source>
</reference>
<dbReference type="EMBL" id="JAJNOC010000002">
    <property type="protein sequence ID" value="MCD2516523.1"/>
    <property type="molecule type" value="Genomic_DNA"/>
</dbReference>
<feature type="domain" description="SGNH hydrolase-type esterase" evidence="2">
    <location>
        <begin position="226"/>
        <end position="419"/>
    </location>
</feature>
<sequence>MRPVDVSATSPDQEDAPRSPGRRRLLIAGPALASSLALTGRAAAQPAAAGAWRNEGWCPTWGCAPAGPPTSANLLAFSDQTVRLVAHASIGGARVRVRLSNEFGTTPLTIGAAQIGLRDSGVYVRPGSNHPLTFGGNASVTIPPGAPVLSDPVYLTVAPFADLSVSLYLPGSVAANTVHGTALQAGYVSSTGNFAASTSFSVARTIASWPFLTEVLVEGGGRCIVAIGDSITDGAGSSTNLNRRWPDLLARRLQTELGAAGAIGVVNRGIAGNQMLREETAAMVGGRALLARFDRDVLATPGVRAVMLLIGINDICYTSGASLVKPADLIAGYRQLIARAHGHGLAIVGSTLMPFEGFTYYNAAREAVRRTVNDWLRASGEFDLLLDWEAVVRDPELPGRLKAEYNSKDWIHPNDAGYTAMAGAVPLPQLVALLG</sequence>
<dbReference type="Pfam" id="PF13472">
    <property type="entry name" value="Lipase_GDSL_2"/>
    <property type="match status" value="1"/>
</dbReference>
<dbReference type="PROSITE" id="PS51318">
    <property type="entry name" value="TAT"/>
    <property type="match status" value="1"/>
</dbReference>
<dbReference type="CDD" id="cd01830">
    <property type="entry name" value="XynE_like"/>
    <property type="match status" value="1"/>
</dbReference>
<evidence type="ECO:0000313" key="4">
    <source>
        <dbReference type="Proteomes" id="UP001179361"/>
    </source>
</evidence>
<feature type="region of interest" description="Disordered" evidence="1">
    <location>
        <begin position="1"/>
        <end position="21"/>
    </location>
</feature>
<dbReference type="PANTHER" id="PTHR43784">
    <property type="entry name" value="GDSL-LIKE LIPASE/ACYLHYDROLASE, PUTATIVE (AFU_ORTHOLOGUE AFUA_2G00820)-RELATED"/>
    <property type="match status" value="1"/>
</dbReference>
<dbReference type="PANTHER" id="PTHR43784:SF2">
    <property type="entry name" value="GDSL-LIKE LIPASE_ACYLHYDROLASE, PUTATIVE (AFU_ORTHOLOGUE AFUA_2G00820)-RELATED"/>
    <property type="match status" value="1"/>
</dbReference>
<protein>
    <submittedName>
        <fullName evidence="3">SGNH/GDSL hydrolase family protein</fullName>
    </submittedName>
</protein>
<keyword evidence="4" id="KW-1185">Reference proteome</keyword>
<dbReference type="GO" id="GO:0016787">
    <property type="term" value="F:hydrolase activity"/>
    <property type="evidence" value="ECO:0007669"/>
    <property type="project" value="UniProtKB-KW"/>
</dbReference>
<gene>
    <name evidence="3" type="ORF">LQ564_09400</name>
</gene>
<dbReference type="Gene3D" id="3.40.50.1110">
    <property type="entry name" value="SGNH hydrolase"/>
    <property type="match status" value="1"/>
</dbReference>
<evidence type="ECO:0000259" key="2">
    <source>
        <dbReference type="Pfam" id="PF13472"/>
    </source>
</evidence>
<dbReference type="InterPro" id="IPR006311">
    <property type="entry name" value="TAT_signal"/>
</dbReference>
<dbReference type="InterPro" id="IPR013830">
    <property type="entry name" value="SGNH_hydro"/>
</dbReference>
<keyword evidence="3" id="KW-0378">Hydrolase</keyword>
<organism evidence="3 4">
    <name type="scientific">Massilia phyllostachyos</name>
    <dbReference type="NCBI Taxonomy" id="2898585"/>
    <lineage>
        <taxon>Bacteria</taxon>
        <taxon>Pseudomonadati</taxon>
        <taxon>Pseudomonadota</taxon>
        <taxon>Betaproteobacteria</taxon>
        <taxon>Burkholderiales</taxon>
        <taxon>Oxalobacteraceae</taxon>
        <taxon>Telluria group</taxon>
        <taxon>Massilia</taxon>
    </lineage>
</organism>